<dbReference type="Proteomes" id="UP000509367">
    <property type="component" value="Chromosome"/>
</dbReference>
<dbReference type="PANTHER" id="PTHR30269">
    <property type="entry name" value="TRANSMEMBRANE PROTEIN YFCA"/>
    <property type="match status" value="1"/>
</dbReference>
<feature type="transmembrane region" description="Helical" evidence="8">
    <location>
        <begin position="119"/>
        <end position="143"/>
    </location>
</feature>
<evidence type="ECO:0000256" key="4">
    <source>
        <dbReference type="ARBA" id="ARBA00022475"/>
    </source>
</evidence>
<evidence type="ECO:0000313" key="10">
    <source>
        <dbReference type="Proteomes" id="UP000509367"/>
    </source>
</evidence>
<dbReference type="EMBL" id="CP054836">
    <property type="protein sequence ID" value="QKV20756.1"/>
    <property type="molecule type" value="Genomic_DNA"/>
</dbReference>
<accession>A0A6N1VIH7</accession>
<protein>
    <recommendedName>
        <fullName evidence="8">Probable membrane transporter protein</fullName>
    </recommendedName>
</protein>
<sequence length="236" mass="24412">MAVAGIVRGFSGFGTGMIIGPVGAMTFGPQAAIVILLVIDSLPMLPLILSALKKVSLRELLPVAAGYGLILPLGIWFLKTGDTVTLRWFMSLVILVAAAILWSGWVYRGPRNLAVRIGVGGISGFLGGAAGVSGPPVILYWMALSTGAGLVRANLLVYFALAQVLSGTGLVVAGIVNRESLMLGLVCAPLYLVALLVGARLFGLASESTYKRVALLIVIAAAIMTLPVLDGLRGQA</sequence>
<feature type="transmembrane region" description="Helical" evidence="8">
    <location>
        <begin position="60"/>
        <end position="78"/>
    </location>
</feature>
<evidence type="ECO:0000313" key="9">
    <source>
        <dbReference type="EMBL" id="QKV20756.1"/>
    </source>
</evidence>
<evidence type="ECO:0000256" key="2">
    <source>
        <dbReference type="ARBA" id="ARBA00009142"/>
    </source>
</evidence>
<keyword evidence="7 8" id="KW-0472">Membrane</keyword>
<organism evidence="9 10">
    <name type="scientific">Oricola thermophila</name>
    <dbReference type="NCBI Taxonomy" id="2742145"/>
    <lineage>
        <taxon>Bacteria</taxon>
        <taxon>Pseudomonadati</taxon>
        <taxon>Pseudomonadota</taxon>
        <taxon>Alphaproteobacteria</taxon>
        <taxon>Hyphomicrobiales</taxon>
        <taxon>Ahrensiaceae</taxon>
        <taxon>Oricola</taxon>
    </lineage>
</organism>
<feature type="transmembrane region" description="Helical" evidence="8">
    <location>
        <begin position="214"/>
        <end position="232"/>
    </location>
</feature>
<dbReference type="Pfam" id="PF01925">
    <property type="entry name" value="TauE"/>
    <property type="match status" value="1"/>
</dbReference>
<evidence type="ECO:0000256" key="3">
    <source>
        <dbReference type="ARBA" id="ARBA00022448"/>
    </source>
</evidence>
<proteinExistence type="inferred from homology"/>
<dbReference type="InterPro" id="IPR002781">
    <property type="entry name" value="TM_pro_TauE-like"/>
</dbReference>
<dbReference type="KEGG" id="orm:HTY61_19320"/>
<evidence type="ECO:0000256" key="5">
    <source>
        <dbReference type="ARBA" id="ARBA00022692"/>
    </source>
</evidence>
<evidence type="ECO:0000256" key="7">
    <source>
        <dbReference type="ARBA" id="ARBA00023136"/>
    </source>
</evidence>
<keyword evidence="10" id="KW-1185">Reference proteome</keyword>
<reference evidence="9 10" key="1">
    <citation type="submission" date="2020-06" db="EMBL/GenBank/DDBJ databases">
        <title>Oricola thermophila sp. nov. isolated from a tidal sediments.</title>
        <authorList>
            <person name="Kwon K.K."/>
            <person name="Yang S.-H."/>
            <person name="Park M.-J."/>
        </authorList>
    </citation>
    <scope>NUCLEOTIDE SEQUENCE [LARGE SCALE GENOMIC DNA]</scope>
    <source>
        <strain evidence="9 10">MEBiC13590</strain>
    </source>
</reference>
<keyword evidence="4 8" id="KW-1003">Cell membrane</keyword>
<gene>
    <name evidence="9" type="ORF">HTY61_19320</name>
</gene>
<comment type="subcellular location">
    <subcellularLocation>
        <location evidence="1 8">Cell membrane</location>
        <topology evidence="1 8">Multi-pass membrane protein</topology>
    </subcellularLocation>
</comment>
<feature type="transmembrane region" description="Helical" evidence="8">
    <location>
        <begin position="155"/>
        <end position="176"/>
    </location>
</feature>
<dbReference type="InterPro" id="IPR052017">
    <property type="entry name" value="TSUP"/>
</dbReference>
<dbReference type="GO" id="GO:0005886">
    <property type="term" value="C:plasma membrane"/>
    <property type="evidence" value="ECO:0007669"/>
    <property type="project" value="UniProtKB-SubCell"/>
</dbReference>
<evidence type="ECO:0000256" key="1">
    <source>
        <dbReference type="ARBA" id="ARBA00004651"/>
    </source>
</evidence>
<evidence type="ECO:0000256" key="8">
    <source>
        <dbReference type="RuleBase" id="RU363041"/>
    </source>
</evidence>
<keyword evidence="6 8" id="KW-1133">Transmembrane helix</keyword>
<comment type="similarity">
    <text evidence="2 8">Belongs to the 4-toluene sulfonate uptake permease (TSUP) (TC 2.A.102) family.</text>
</comment>
<keyword evidence="5 8" id="KW-0812">Transmembrane</keyword>
<dbReference type="PANTHER" id="PTHR30269:SF37">
    <property type="entry name" value="MEMBRANE TRANSPORTER PROTEIN"/>
    <property type="match status" value="1"/>
</dbReference>
<feature type="transmembrane region" description="Helical" evidence="8">
    <location>
        <begin position="183"/>
        <end position="202"/>
    </location>
</feature>
<dbReference type="AlphaFoldDB" id="A0A6N1VIH7"/>
<keyword evidence="3" id="KW-0813">Transport</keyword>
<feature type="transmembrane region" description="Helical" evidence="8">
    <location>
        <begin position="84"/>
        <end position="107"/>
    </location>
</feature>
<evidence type="ECO:0000256" key="6">
    <source>
        <dbReference type="ARBA" id="ARBA00022989"/>
    </source>
</evidence>
<name>A0A6N1VIH7_9HYPH</name>